<keyword evidence="10" id="KW-1185">Reference proteome</keyword>
<dbReference type="PANTHER" id="PTHR48041">
    <property type="entry name" value="ABC TRANSPORTER G FAMILY MEMBER 28"/>
    <property type="match status" value="1"/>
</dbReference>
<evidence type="ECO:0000313" key="10">
    <source>
        <dbReference type="Proteomes" id="UP000079169"/>
    </source>
</evidence>
<dbReference type="AlphaFoldDB" id="A0A1S3CYT8"/>
<feature type="transmembrane region" description="Helical" evidence="7">
    <location>
        <begin position="381"/>
        <end position="402"/>
    </location>
</feature>
<dbReference type="InterPro" id="IPR013525">
    <property type="entry name" value="ABC2_TM"/>
</dbReference>
<feature type="domain" description="ABC transporter" evidence="8">
    <location>
        <begin position="1"/>
        <end position="250"/>
    </location>
</feature>
<dbReference type="PANTHER" id="PTHR48041:SF113">
    <property type="entry name" value="ATP-BINDING CASSETTE SUB-FAMILY G MEMBER 5"/>
    <property type="match status" value="1"/>
</dbReference>
<dbReference type="RefSeq" id="XP_008469860.2">
    <property type="nucleotide sequence ID" value="XM_008471638.3"/>
</dbReference>
<evidence type="ECO:0000259" key="8">
    <source>
        <dbReference type="PROSITE" id="PS50893"/>
    </source>
</evidence>
<dbReference type="GO" id="GO:0140359">
    <property type="term" value="F:ABC-type transporter activity"/>
    <property type="evidence" value="ECO:0007669"/>
    <property type="project" value="InterPro"/>
</dbReference>
<accession>A0A1S3CYT8</accession>
<evidence type="ECO:0000256" key="7">
    <source>
        <dbReference type="SAM" id="Phobius"/>
    </source>
</evidence>
<dbReference type="InterPro" id="IPR050352">
    <property type="entry name" value="ABCG_transporters"/>
</dbReference>
<dbReference type="STRING" id="121845.A0A1S3CYT8"/>
<sequence length="627" mass="70958">MELANIFHTGQVETGSCFQRVFGNIQTALILKDISLEVRPGEVLAVLGSKGSGKRALLEVISRRSSGTTRGEIILDGTPMSPQLFQTTCGYVNHRTDLIPSLTVEQTLYYAAHLSIGPQVSRYVRNARIRQVLADLALSNVARRNISELTPSEHRRVVIGTQLVKDPVLLLLDEPTVNLDPLSTYLIVSMLSSYAKRKSRAVLLTMEKPRSDVLPFLDRTAYLCLGDLIYAGPTRLMLEYFRSIGFPCPELENPLMYYLCLSTVDRRSRERFIESNNQIVALVEKFKIEGAPYRKCASSVIMDHGNSTIPSLTSHKMPLVNFSKPGGFQVFFALYRRMLASSFNFSQLCVRLLLMPFYFAILYTFYFNVQDYQWSFMSRNGLIFSSISGSYFISTFIAAFTFPVHRTRYYQEAQEGLYSGPLFILTYIFFSLPFSILSVGAASWIIFQATGLSTSTDLFQFSLMLWSCFLFAEYLSVALLLVVESGFTAAVVSSYINIIFLVLGSGYLRSFRSMAEWLVYMSYGTQARYVGAFLSRQMFGDGRLRNMYSDKYSNCTIPHPFGCRYTDGASFLSERYGHETGDFSLSDVLDSNFNMTITLSFAFTLMVINCVLYLVPIPYFIKAKFRD</sequence>
<evidence type="ECO:0000256" key="1">
    <source>
        <dbReference type="ARBA" id="ARBA00004141"/>
    </source>
</evidence>
<feature type="transmembrane region" description="Helical" evidence="7">
    <location>
        <begin position="458"/>
        <end position="481"/>
    </location>
</feature>
<evidence type="ECO:0000256" key="2">
    <source>
        <dbReference type="ARBA" id="ARBA00005814"/>
    </source>
</evidence>
<reference evidence="11" key="2">
    <citation type="submission" date="2023-07" db="UniProtKB">
        <authorList>
            <consortium name="RefSeq"/>
        </authorList>
    </citation>
    <scope>IDENTIFICATION</scope>
</reference>
<comment type="similarity">
    <text evidence="2">Belongs to the ABC transporter superfamily. ABCG family. Eye pigment precursor importer (TC 3.A.1.204) subfamily.</text>
</comment>
<dbReference type="PROSITE" id="PS50893">
    <property type="entry name" value="ABC_TRANSPORTER_2"/>
    <property type="match status" value="1"/>
</dbReference>
<dbReference type="EMBL" id="MH172518">
    <property type="protein sequence ID" value="QAA95925.1"/>
    <property type="molecule type" value="mRNA"/>
</dbReference>
<keyword evidence="6 7" id="KW-0472">Membrane</keyword>
<protein>
    <submittedName>
        <fullName evidence="11">ATP-binding cassette sub-family G member 5</fullName>
    </submittedName>
    <submittedName>
        <fullName evidence="9">ATP-binding cassette sub-family G member 9</fullName>
    </submittedName>
</protein>
<feature type="transmembrane region" description="Helical" evidence="7">
    <location>
        <begin position="599"/>
        <end position="621"/>
    </location>
</feature>
<reference evidence="9" key="1">
    <citation type="submission" date="2018-04" db="EMBL/GenBank/DDBJ databases">
        <title>The ABC transporter gene family of Asian Citrus Psyllid, Diaphorina citri.</title>
        <authorList>
            <person name="Wang Z."/>
            <person name="Zeng X."/>
        </authorList>
    </citation>
    <scope>NUCLEOTIDE SEQUENCE</scope>
</reference>
<dbReference type="GO" id="GO:0043190">
    <property type="term" value="C:ATP-binding cassette (ABC) transporter complex"/>
    <property type="evidence" value="ECO:0007669"/>
    <property type="project" value="TreeGrafter"/>
</dbReference>
<dbReference type="PaxDb" id="121845-A0A1S3CYT8"/>
<dbReference type="Proteomes" id="UP000079169">
    <property type="component" value="Unplaced"/>
</dbReference>
<dbReference type="Pfam" id="PF00005">
    <property type="entry name" value="ABC_tran"/>
    <property type="match status" value="1"/>
</dbReference>
<feature type="transmembrane region" description="Helical" evidence="7">
    <location>
        <begin position="487"/>
        <end position="508"/>
    </location>
</feature>
<feature type="transmembrane region" description="Helical" evidence="7">
    <location>
        <begin position="350"/>
        <end position="369"/>
    </location>
</feature>
<keyword evidence="4 7" id="KW-0812">Transmembrane</keyword>
<dbReference type="InterPro" id="IPR003439">
    <property type="entry name" value="ABC_transporter-like_ATP-bd"/>
</dbReference>
<dbReference type="GeneID" id="103507184"/>
<dbReference type="GO" id="GO:0016887">
    <property type="term" value="F:ATP hydrolysis activity"/>
    <property type="evidence" value="ECO:0007669"/>
    <property type="project" value="InterPro"/>
</dbReference>
<evidence type="ECO:0000313" key="9">
    <source>
        <dbReference type="EMBL" id="QAA95925.1"/>
    </source>
</evidence>
<keyword evidence="3" id="KW-0813">Transport</keyword>
<evidence type="ECO:0000256" key="6">
    <source>
        <dbReference type="ARBA" id="ARBA00023136"/>
    </source>
</evidence>
<comment type="subcellular location">
    <subcellularLocation>
        <location evidence="1">Membrane</location>
        <topology evidence="1">Multi-pass membrane protein</topology>
    </subcellularLocation>
</comment>
<dbReference type="InterPro" id="IPR027417">
    <property type="entry name" value="P-loop_NTPase"/>
</dbReference>
<dbReference type="SUPFAM" id="SSF52540">
    <property type="entry name" value="P-loop containing nucleoside triphosphate hydrolases"/>
    <property type="match status" value="1"/>
</dbReference>
<proteinExistence type="evidence at transcript level"/>
<feature type="transmembrane region" description="Helical" evidence="7">
    <location>
        <begin position="422"/>
        <end position="446"/>
    </location>
</feature>
<dbReference type="KEGG" id="dci:103507184"/>
<evidence type="ECO:0000256" key="4">
    <source>
        <dbReference type="ARBA" id="ARBA00022692"/>
    </source>
</evidence>
<name>A0A1S3CYT8_DIACI</name>
<keyword evidence="9 11" id="KW-0547">Nucleotide-binding</keyword>
<keyword evidence="9 11" id="KW-0067">ATP-binding</keyword>
<keyword evidence="5 7" id="KW-1133">Transmembrane helix</keyword>
<dbReference type="Pfam" id="PF01061">
    <property type="entry name" value="ABC2_membrane"/>
    <property type="match status" value="1"/>
</dbReference>
<evidence type="ECO:0000256" key="5">
    <source>
        <dbReference type="ARBA" id="ARBA00022989"/>
    </source>
</evidence>
<dbReference type="OrthoDB" id="66620at2759"/>
<dbReference type="Gene3D" id="3.40.50.300">
    <property type="entry name" value="P-loop containing nucleotide triphosphate hydrolases"/>
    <property type="match status" value="1"/>
</dbReference>
<organism evidence="11">
    <name type="scientific">Diaphorina citri</name>
    <name type="common">Asian citrus psyllid</name>
    <dbReference type="NCBI Taxonomy" id="121845"/>
    <lineage>
        <taxon>Eukaryota</taxon>
        <taxon>Metazoa</taxon>
        <taxon>Ecdysozoa</taxon>
        <taxon>Arthropoda</taxon>
        <taxon>Hexapoda</taxon>
        <taxon>Insecta</taxon>
        <taxon>Pterygota</taxon>
        <taxon>Neoptera</taxon>
        <taxon>Paraneoptera</taxon>
        <taxon>Hemiptera</taxon>
        <taxon>Sternorrhyncha</taxon>
        <taxon>Psylloidea</taxon>
        <taxon>Psyllidae</taxon>
        <taxon>Diaphorininae</taxon>
        <taxon>Diaphorina</taxon>
    </lineage>
</organism>
<dbReference type="FunFam" id="3.40.50.300:FF:001473">
    <property type="entry name" value="ATP-binding cassette transporter"/>
    <property type="match status" value="1"/>
</dbReference>
<evidence type="ECO:0000256" key="3">
    <source>
        <dbReference type="ARBA" id="ARBA00022448"/>
    </source>
</evidence>
<evidence type="ECO:0000313" key="11">
    <source>
        <dbReference type="RefSeq" id="XP_008469860.2"/>
    </source>
</evidence>
<gene>
    <name evidence="11" type="primary">LOC103507184</name>
    <name evidence="9" type="synonym">ABCG9</name>
</gene>
<dbReference type="GO" id="GO:0005524">
    <property type="term" value="F:ATP binding"/>
    <property type="evidence" value="ECO:0007669"/>
    <property type="project" value="UniProtKB-KW"/>
</dbReference>